<sequence>MLGLPHDERVAGVAAEVSWQGHSRVFRIAGAPSTCLSHAKLASACRESARGRNFGRRRI</sequence>
<name>A0A6P1BKM5_9BRAD</name>
<evidence type="ECO:0000313" key="1">
    <source>
        <dbReference type="EMBL" id="NEU98793.1"/>
    </source>
</evidence>
<gene>
    <name evidence="1" type="ORF">FNJ47_23930</name>
</gene>
<protein>
    <submittedName>
        <fullName evidence="1">Uncharacterized protein</fullName>
    </submittedName>
</protein>
<reference evidence="1 2" key="1">
    <citation type="journal article" date="2020" name="Arch. Microbiol.">
        <title>Bradyrhizobium uaiense sp. nov., a new highly efficient cowpea symbiont.</title>
        <authorList>
            <person name="Cabral Michel D."/>
            <person name="Azarias Guimaraes A."/>
            <person name="Martins da Costa E."/>
            <person name="Soares de Carvalho T."/>
            <person name="Balsanelli E."/>
            <person name="Willems A."/>
            <person name="Maltempi de Souza E."/>
            <person name="de Souza Moreira F.M."/>
        </authorList>
    </citation>
    <scope>NUCLEOTIDE SEQUENCE [LARGE SCALE GENOMIC DNA]</scope>
    <source>
        <strain evidence="1 2">UFLA 03-164</strain>
    </source>
</reference>
<comment type="caution">
    <text evidence="1">The sequence shown here is derived from an EMBL/GenBank/DDBJ whole genome shotgun (WGS) entry which is preliminary data.</text>
</comment>
<dbReference type="AlphaFoldDB" id="A0A6P1BKM5"/>
<organism evidence="1 2">
    <name type="scientific">Bradyrhizobium uaiense</name>
    <dbReference type="NCBI Taxonomy" id="2594946"/>
    <lineage>
        <taxon>Bacteria</taxon>
        <taxon>Pseudomonadati</taxon>
        <taxon>Pseudomonadota</taxon>
        <taxon>Alphaproteobacteria</taxon>
        <taxon>Hyphomicrobiales</taxon>
        <taxon>Nitrobacteraceae</taxon>
        <taxon>Bradyrhizobium</taxon>
    </lineage>
</organism>
<accession>A0A6P1BKM5</accession>
<proteinExistence type="predicted"/>
<dbReference type="EMBL" id="VKHP01000105">
    <property type="protein sequence ID" value="NEU98793.1"/>
    <property type="molecule type" value="Genomic_DNA"/>
</dbReference>
<evidence type="ECO:0000313" key="2">
    <source>
        <dbReference type="Proteomes" id="UP000468531"/>
    </source>
</evidence>
<keyword evidence="2" id="KW-1185">Reference proteome</keyword>
<dbReference type="Proteomes" id="UP000468531">
    <property type="component" value="Unassembled WGS sequence"/>
</dbReference>